<feature type="signal peptide" evidence="1">
    <location>
        <begin position="1"/>
        <end position="19"/>
    </location>
</feature>
<evidence type="ECO:0000313" key="2">
    <source>
        <dbReference type="EMBL" id="MBW31108.1"/>
    </source>
</evidence>
<accession>A0A2M3ZRV9</accession>
<keyword evidence="1" id="KW-0732">Signal</keyword>
<organism evidence="2">
    <name type="scientific">Anopheles braziliensis</name>
    <dbReference type="NCBI Taxonomy" id="58242"/>
    <lineage>
        <taxon>Eukaryota</taxon>
        <taxon>Metazoa</taxon>
        <taxon>Ecdysozoa</taxon>
        <taxon>Arthropoda</taxon>
        <taxon>Hexapoda</taxon>
        <taxon>Insecta</taxon>
        <taxon>Pterygota</taxon>
        <taxon>Neoptera</taxon>
        <taxon>Endopterygota</taxon>
        <taxon>Diptera</taxon>
        <taxon>Nematocera</taxon>
        <taxon>Culicoidea</taxon>
        <taxon>Culicidae</taxon>
        <taxon>Anophelinae</taxon>
        <taxon>Anopheles</taxon>
    </lineage>
</organism>
<dbReference type="AlphaFoldDB" id="A0A2M3ZRV9"/>
<name>A0A2M3ZRV9_9DIPT</name>
<feature type="chain" id="PRO_5014656304" evidence="1">
    <location>
        <begin position="20"/>
        <end position="121"/>
    </location>
</feature>
<reference evidence="2" key="1">
    <citation type="submission" date="2018-01" db="EMBL/GenBank/DDBJ databases">
        <title>An insight into the sialome of Amazonian anophelines.</title>
        <authorList>
            <person name="Ribeiro J.M."/>
            <person name="Scarpassa V."/>
            <person name="Calvo E."/>
        </authorList>
    </citation>
    <scope>NUCLEOTIDE SEQUENCE</scope>
    <source>
        <tissue evidence="2">Salivary glands</tissue>
    </source>
</reference>
<protein>
    <submittedName>
        <fullName evidence="2">Putative secreted peptide</fullName>
    </submittedName>
</protein>
<proteinExistence type="predicted"/>
<evidence type="ECO:0000256" key="1">
    <source>
        <dbReference type="SAM" id="SignalP"/>
    </source>
</evidence>
<sequence>MPWCFYLLVIASAQSPCGAAGPFDPCTPQYGSRGITSAPLDHLPPSSAYILYIISVADAQLEYIKLIKTNLRNFHNSFYFISGSGRFEKTPVWFPWWSRWKEEELSVLASTVLAPVASCSW</sequence>
<dbReference type="EMBL" id="GGFM01010357">
    <property type="protein sequence ID" value="MBW31108.1"/>
    <property type="molecule type" value="Transcribed_RNA"/>
</dbReference>